<feature type="compositionally biased region" description="Polar residues" evidence="1">
    <location>
        <begin position="318"/>
        <end position="330"/>
    </location>
</feature>
<feature type="compositionally biased region" description="Low complexity" evidence="1">
    <location>
        <begin position="912"/>
        <end position="931"/>
    </location>
</feature>
<feature type="compositionally biased region" description="Low complexity" evidence="1">
    <location>
        <begin position="23"/>
        <end position="47"/>
    </location>
</feature>
<feature type="region of interest" description="Disordered" evidence="1">
    <location>
        <begin position="318"/>
        <end position="367"/>
    </location>
</feature>
<feature type="compositionally biased region" description="Low complexity" evidence="1">
    <location>
        <begin position="184"/>
        <end position="194"/>
    </location>
</feature>
<feature type="compositionally biased region" description="Polar residues" evidence="1">
    <location>
        <begin position="938"/>
        <end position="947"/>
    </location>
</feature>
<dbReference type="AlphaFoldDB" id="F8NWM0"/>
<dbReference type="HOGENOM" id="CLU_310599_0_0_1"/>
<reference evidence="2" key="1">
    <citation type="submission" date="2011-04" db="EMBL/GenBank/DDBJ databases">
        <title>Evolution of plant cell wall degrading machinery underlies the functional diversity of forest fungi.</title>
        <authorList>
            <consortium name="US DOE Joint Genome Institute (JGI-PGF)"/>
            <person name="Eastwood D.C."/>
            <person name="Floudas D."/>
            <person name="Binder M."/>
            <person name="Majcherczyk A."/>
            <person name="Schneider P."/>
            <person name="Aerts A."/>
            <person name="Asiegbu F.O."/>
            <person name="Baker S.E."/>
            <person name="Barry K."/>
            <person name="Bendiksby M."/>
            <person name="Blumentritt M."/>
            <person name="Coutinho P.M."/>
            <person name="Cullen D."/>
            <person name="Cullen D."/>
            <person name="Gathman A."/>
            <person name="Goodell B."/>
            <person name="Henrissat B."/>
            <person name="Ihrmark K."/>
            <person name="Kauserud H."/>
            <person name="Kohler A."/>
            <person name="LaButti K."/>
            <person name="Lapidus A."/>
            <person name="Lavin J.L."/>
            <person name="Lee Y.-H."/>
            <person name="Lindquist E."/>
            <person name="Lilly W."/>
            <person name="Lucas S."/>
            <person name="Morin E."/>
            <person name="Murat C."/>
            <person name="Oguiza J.A."/>
            <person name="Park J."/>
            <person name="Pisabarro A.G."/>
            <person name="Riley R."/>
            <person name="Rosling A."/>
            <person name="Salamov A."/>
            <person name="Schmidt O."/>
            <person name="Schmutz J."/>
            <person name="Skrede I."/>
            <person name="Stenlid J."/>
            <person name="Wiebenga A."/>
            <person name="Xie X."/>
            <person name="Kues U."/>
            <person name="Hibbett D.S."/>
            <person name="Hoffmeister D."/>
            <person name="Hogberg N."/>
            <person name="Martin F."/>
            <person name="Grigoriev I.V."/>
            <person name="Watkinson S.C."/>
        </authorList>
    </citation>
    <scope>NUCLEOTIDE SEQUENCE</scope>
    <source>
        <strain evidence="2">S7.9</strain>
    </source>
</reference>
<feature type="compositionally biased region" description="Low complexity" evidence="1">
    <location>
        <begin position="206"/>
        <end position="216"/>
    </location>
</feature>
<feature type="region of interest" description="Disordered" evidence="1">
    <location>
        <begin position="434"/>
        <end position="456"/>
    </location>
</feature>
<feature type="compositionally biased region" description="Acidic residues" evidence="1">
    <location>
        <begin position="501"/>
        <end position="512"/>
    </location>
</feature>
<feature type="region of interest" description="Disordered" evidence="1">
    <location>
        <begin position="233"/>
        <end position="306"/>
    </location>
</feature>
<feature type="compositionally biased region" description="Acidic residues" evidence="1">
    <location>
        <begin position="441"/>
        <end position="455"/>
    </location>
</feature>
<organism>
    <name type="scientific">Serpula lacrymans var. lacrymans (strain S7.9)</name>
    <name type="common">Dry rot fungus</name>
    <dbReference type="NCBI Taxonomy" id="578457"/>
    <lineage>
        <taxon>Eukaryota</taxon>
        <taxon>Fungi</taxon>
        <taxon>Dikarya</taxon>
        <taxon>Basidiomycota</taxon>
        <taxon>Agaricomycotina</taxon>
        <taxon>Agaricomycetes</taxon>
        <taxon>Agaricomycetidae</taxon>
        <taxon>Boletales</taxon>
        <taxon>Coniophorineae</taxon>
        <taxon>Serpulaceae</taxon>
        <taxon>Serpula</taxon>
    </lineage>
</organism>
<feature type="compositionally biased region" description="Low complexity" evidence="1">
    <location>
        <begin position="233"/>
        <end position="272"/>
    </location>
</feature>
<proteinExistence type="predicted"/>
<feature type="compositionally biased region" description="Low complexity" evidence="1">
    <location>
        <begin position="874"/>
        <end position="887"/>
    </location>
</feature>
<feature type="region of interest" description="Disordered" evidence="1">
    <location>
        <begin position="501"/>
        <end position="549"/>
    </location>
</feature>
<feature type="compositionally biased region" description="Basic and acidic residues" evidence="1">
    <location>
        <begin position="348"/>
        <end position="367"/>
    </location>
</feature>
<dbReference type="OrthoDB" id="2804726at2759"/>
<evidence type="ECO:0000256" key="1">
    <source>
        <dbReference type="SAM" id="MobiDB-lite"/>
    </source>
</evidence>
<feature type="region of interest" description="Disordered" evidence="1">
    <location>
        <begin position="125"/>
        <end position="166"/>
    </location>
</feature>
<sequence>MAAILDPRPMTVRRSSRIARVHSSPPSSSSTATKHVSSPPKPTITTTAPPPPSRKRSRTPPISPIPIDDPRLTPRALRALKRQRLSLDSALELDVVDPCMSLSQPRSSSAPLVVHRKKRKENIIAGDVLPVRESQPVKPHSKHADSTLRESSPPQPSPLSPKYTFSSSADENILNAHTISLSSETHSSNVSSTSMRPPPILPELASSSYPASDVSSIPPPATQAYVTYTTLSSSASPTSASTSFGHKPSQSISPQPHPASSSSSSSCSPAGSLTQPPAQPHVAFPGHDLELDPVWMDGSDSSKNDSQRQVGVDLLNTNQVQSTERGNGQPDNGVLRDSQSADTDMECESPRLHLDRDTQLQRDREMMQRERDREVNIWKLACQERVDYILRRYGVDTIKAIVASEARSISPDPEAGSSTTPTLGTRFRLYTPTSYTYGSLPDEDDTDPDAEGEADTDCKYEYGVGYSWDCDYKMRSLGDKESGDGIEDDDFDEDYDYDEEFDDEEYEGESDESLGVVDGDNGKPVAEEPGTGDKEGQPRALTQAQNPTTKMDVDLVSTSAAADAATFSHNTSPDFNFSPCPSFGLSTFSQCETTSYQDNGSNSSTTLSTPLLQRISLPIGPGTPPGPSNPVTLSNPYVTPRIPPVPPLSSLHVPILSEPPRAYMGRGTPPDRRRLAEWASAVGRFSMSIGNVSGIESRLSSSSGPNVMSSSSAGANDSMSASYDDIVNPAAGEWTSFLHSLLAPSPSPSPSPPLGSSSGSSLGALDLSKGLGDLDVSALPLSLQLPSSIQIPNPFQLPNFPLSPSFQLPPFHSAGQMMSSDQVSPMFSLSNTLPLSSPALQLSISSAPSLTATSGANSEGMNWFELGLPGGGSSNASSSTRSSNPSGDEPMSSHPPTASTSLPPACLPTPNSMLPSSPITSSSCASASGPAIEDVQRESSTLRFALG</sequence>
<feature type="region of interest" description="Disordered" evidence="1">
    <location>
        <begin position="184"/>
        <end position="216"/>
    </location>
</feature>
<evidence type="ECO:0000313" key="2">
    <source>
        <dbReference type="EMBL" id="EGO25044.1"/>
    </source>
</evidence>
<dbReference type="RefSeq" id="XP_007319063.1">
    <property type="nucleotide sequence ID" value="XM_007319001.1"/>
</dbReference>
<accession>F8NWM0</accession>
<dbReference type="KEGG" id="sla:SERLADRAFT_438652"/>
<feature type="compositionally biased region" description="Polar residues" evidence="1">
    <location>
        <begin position="540"/>
        <end position="549"/>
    </location>
</feature>
<dbReference type="Proteomes" id="UP000008064">
    <property type="component" value="Unassembled WGS sequence"/>
</dbReference>
<dbReference type="EMBL" id="GL945434">
    <property type="protein sequence ID" value="EGO25044.1"/>
    <property type="molecule type" value="Genomic_DNA"/>
</dbReference>
<feature type="region of interest" description="Disordered" evidence="1">
    <location>
        <begin position="695"/>
        <end position="719"/>
    </location>
</feature>
<feature type="region of interest" description="Disordered" evidence="1">
    <location>
        <begin position="861"/>
        <end position="947"/>
    </location>
</feature>
<dbReference type="GeneID" id="18815067"/>
<gene>
    <name evidence="2" type="ORF">SERLADRAFT_438652</name>
</gene>
<feature type="region of interest" description="Disordered" evidence="1">
    <location>
        <begin position="1"/>
        <end position="74"/>
    </location>
</feature>
<name>F8NWM0_SERL9</name>
<protein>
    <submittedName>
        <fullName evidence="2">Uncharacterized protein</fullName>
    </submittedName>
</protein>